<feature type="domain" description="Nucleoporin POM152 first Ig-like" evidence="5">
    <location>
        <begin position="167"/>
        <end position="273"/>
    </location>
</feature>
<dbReference type="EMBL" id="JAEPRA010000010">
    <property type="protein sequence ID" value="KAG2179383.1"/>
    <property type="molecule type" value="Genomic_DNA"/>
</dbReference>
<dbReference type="InterPro" id="IPR056544">
    <property type="entry name" value="Ig_POM152"/>
</dbReference>
<proteinExistence type="predicted"/>
<evidence type="ECO:0008006" key="9">
    <source>
        <dbReference type="Google" id="ProtNLM"/>
    </source>
</evidence>
<dbReference type="InterPro" id="IPR056542">
    <property type="entry name" value="Ig-like_POM152_1st"/>
</dbReference>
<dbReference type="InterPro" id="IPR056540">
    <property type="entry name" value="TMD_POM152"/>
</dbReference>
<feature type="transmembrane region" description="Helical" evidence="1">
    <location>
        <begin position="33"/>
        <end position="55"/>
    </location>
</feature>
<dbReference type="InterPro" id="IPR056541">
    <property type="entry name" value="Ig-like_POM152"/>
</dbReference>
<dbReference type="Pfam" id="PF23664">
    <property type="entry name" value="Ig_Pom152"/>
    <property type="match status" value="1"/>
</dbReference>
<evidence type="ECO:0000259" key="6">
    <source>
        <dbReference type="Pfam" id="PF24527"/>
    </source>
</evidence>
<feature type="domain" description="Nucleoporin POM152 Ig-like" evidence="4">
    <location>
        <begin position="713"/>
        <end position="799"/>
    </location>
</feature>
<feature type="domain" description="Nucleoporin POM152 Ig-like" evidence="4">
    <location>
        <begin position="411"/>
        <end position="500"/>
    </location>
</feature>
<dbReference type="Pfam" id="PF24312">
    <property type="entry name" value="Ig-like_POM152"/>
    <property type="match status" value="2"/>
</dbReference>
<evidence type="ECO:0000313" key="8">
    <source>
        <dbReference type="Proteomes" id="UP000612746"/>
    </source>
</evidence>
<organism evidence="7 8">
    <name type="scientific">Umbelopsis vinacea</name>
    <dbReference type="NCBI Taxonomy" id="44442"/>
    <lineage>
        <taxon>Eukaryota</taxon>
        <taxon>Fungi</taxon>
        <taxon>Fungi incertae sedis</taxon>
        <taxon>Mucoromycota</taxon>
        <taxon>Mucoromycotina</taxon>
        <taxon>Umbelopsidomycetes</taxon>
        <taxon>Umbelopsidales</taxon>
        <taxon>Umbelopsidaceae</taxon>
        <taxon>Umbelopsis</taxon>
    </lineage>
</organism>
<evidence type="ECO:0000313" key="7">
    <source>
        <dbReference type="EMBL" id="KAG2179383.1"/>
    </source>
</evidence>
<dbReference type="PANTHER" id="PTHR28206">
    <property type="entry name" value="NUCLEOPORIN POM152"/>
    <property type="match status" value="1"/>
</dbReference>
<dbReference type="Proteomes" id="UP000612746">
    <property type="component" value="Unassembled WGS sequence"/>
</dbReference>
<feature type="domain" description="Nucleoporin POM152 immunoglobulin-like" evidence="2">
    <location>
        <begin position="504"/>
        <end position="614"/>
    </location>
</feature>
<feature type="domain" description="Nucleoporin POM152 N-terminal transmembrane" evidence="3">
    <location>
        <begin position="27"/>
        <end position="111"/>
    </location>
</feature>
<dbReference type="Pfam" id="PF24527">
    <property type="entry name" value="Ig-like_Pom152_9"/>
    <property type="match status" value="1"/>
</dbReference>
<evidence type="ECO:0000259" key="3">
    <source>
        <dbReference type="Pfam" id="PF24097"/>
    </source>
</evidence>
<dbReference type="InterPro" id="IPR037701">
    <property type="entry name" value="Pom152"/>
</dbReference>
<keyword evidence="8" id="KW-1185">Reference proteome</keyword>
<evidence type="ECO:0000259" key="4">
    <source>
        <dbReference type="Pfam" id="PF24312"/>
    </source>
</evidence>
<gene>
    <name evidence="7" type="ORF">INT44_006229</name>
</gene>
<evidence type="ECO:0000256" key="1">
    <source>
        <dbReference type="SAM" id="Phobius"/>
    </source>
</evidence>
<keyword evidence="1" id="KW-0472">Membrane</keyword>
<keyword evidence="1" id="KW-0812">Transmembrane</keyword>
<reference evidence="7" key="1">
    <citation type="submission" date="2020-12" db="EMBL/GenBank/DDBJ databases">
        <title>Metabolic potential, ecology and presence of endohyphal bacteria is reflected in genomic diversity of Mucoromycotina.</title>
        <authorList>
            <person name="Muszewska A."/>
            <person name="Okrasinska A."/>
            <person name="Steczkiewicz K."/>
            <person name="Drgas O."/>
            <person name="Orlowska M."/>
            <person name="Perlinska-Lenart U."/>
            <person name="Aleksandrzak-Piekarczyk T."/>
            <person name="Szatraj K."/>
            <person name="Zielenkiewicz U."/>
            <person name="Pilsyk S."/>
            <person name="Malc E."/>
            <person name="Mieczkowski P."/>
            <person name="Kruszewska J.S."/>
            <person name="Biernat P."/>
            <person name="Pawlowska J."/>
        </authorList>
    </citation>
    <scope>NUCLEOTIDE SEQUENCE</scope>
    <source>
        <strain evidence="7">WA0000051536</strain>
    </source>
</reference>
<dbReference type="Pfam" id="PF24519">
    <property type="entry name" value="Ig-like_Pom152_1"/>
    <property type="match status" value="1"/>
</dbReference>
<dbReference type="OrthoDB" id="5529162at2759"/>
<accession>A0A8H7PT53</accession>
<dbReference type="GO" id="GO:0006606">
    <property type="term" value="P:protein import into nucleus"/>
    <property type="evidence" value="ECO:0007669"/>
    <property type="project" value="TreeGrafter"/>
</dbReference>
<dbReference type="AlphaFoldDB" id="A0A8H7PT53"/>
<feature type="transmembrane region" description="Helical" evidence="1">
    <location>
        <begin position="95"/>
        <end position="116"/>
    </location>
</feature>
<dbReference type="InterPro" id="IPR056543">
    <property type="entry name" value="Ig-like_POM152_9th"/>
</dbReference>
<sequence>MTAATITARRSKSHAASRALIPDRFVDFPSQRLWAVAIFGLLQSLKVVDLIQLYWTSHPENYGGSLFKWWCLDLLYLFTLWIVKIPWLQFSNTKTLVLALLVLLVNPILFALPSAVLSGTILQLLTGGVMGQQLAVSRGTTVRVRFYISVRSHLFFMSSYFARPRSTAKLNPDDQYYCIPSNEVGKREVMLPIILNNTIPRHVTLSRFDFDTKARTNVDYSQRDLRRATEVSQGQQGLEVYYIKVKKPGAYRLDSVSSKDQLDVRLQTSEAMVFTCPEATFTPISNDEYCQGMEQPLTMIVSGVPPLKVEYTRKVGTSATRHQIDNIQPDNYISPLRKQDHSSYSTETNIAMSSEDDMDWAASHHITLMFNLTLSSPTDYRYQIDKVTDGTGNIIEYQEPVETKLAVHPPPSVKFECDIQRPAKLLIGSKTANLPLRLEGQAPWKIEYEYMHPDSLELTQKTVTLDSQVSAIPVALSGDYKILSVQDRHCRGDVMYPSVCRVVQPPMPEVILSATPIPSQCTDENEIGMKFVLEFQGTPPFNLGYTVSKQEGRRKTVVSSKFEKIDQSRYVFEYRPSTSGTYIYDFARLDDANYKERETGIKAIKQVVHPQPSAKFSDRLTRQGLIRTCIGEGVDLDVELGGTGPYTLNWNVFNAGERHSFEEVANEARHTITIPPLDIGGKYVVSLAKIQDANGCSKELDVADVTIEVRQDRPTASFYTSNGEDSHMTIIEGREARLPLRLTGERPWRVLFRNADKNPDKVYHAQLNDANDILVVREPGRYELVNIQDAYCPGDVSAAAINVAYLDKPTLMVDETQVTYKKHGAFERRSVCEGTDDAININLSGKTHFQPKLVNIRPFIVSYDIAHSAHGRRDSHVQSSETIHAGLGRTRIGLNTHKSGVWRYTFNRLSDEVYTQSAVPKAADNYPISIEQTVLPRASAKFVTKGNVQRVMCVGESLDSNEAGGALPMEFSGRPPFSASIRVRHQGDPHGRMYHVQDILSTKYDLSLPHELQAPGDYEVEIQSVSDDAGCQSVRLGPEAMVKITALDIATIIPIDPSMEHCVGDQLEFTLSGVGPFTVRAIRNDATKQNIQCPHYQFNGKHEKIQSPFSRLSTIADKAGNFTIVSVGDQRNKCRSYPRDLTKIIYELPSTRVSAGKDTLENIREGDSGQAVVDLIGTPPFDFEWRRYELVWDNKHKRHSKGKVLESHMVHGIESHRYYISTSQAGTIEVVSVKDRHCQYPRSQ</sequence>
<comment type="caution">
    <text evidence="7">The sequence shown here is derived from an EMBL/GenBank/DDBJ whole genome shotgun (WGS) entry which is preliminary data.</text>
</comment>
<protein>
    <recommendedName>
        <fullName evidence="9">Nucleoporin Pom152</fullName>
    </recommendedName>
</protein>
<evidence type="ECO:0000259" key="2">
    <source>
        <dbReference type="Pfam" id="PF23664"/>
    </source>
</evidence>
<name>A0A8H7PT53_9FUNG</name>
<dbReference type="GO" id="GO:0017056">
    <property type="term" value="F:structural constituent of nuclear pore"/>
    <property type="evidence" value="ECO:0007669"/>
    <property type="project" value="InterPro"/>
</dbReference>
<dbReference type="PANTHER" id="PTHR28206:SF1">
    <property type="entry name" value="NUCLEOPORIN POM152"/>
    <property type="match status" value="1"/>
</dbReference>
<feature type="domain" description="Nucleoporin POM152 ninth Ig-like" evidence="6">
    <location>
        <begin position="1050"/>
        <end position="1144"/>
    </location>
</feature>
<dbReference type="Pfam" id="PF24097">
    <property type="entry name" value="TMD_POM152"/>
    <property type="match status" value="1"/>
</dbReference>
<keyword evidence="1" id="KW-1133">Transmembrane helix</keyword>
<evidence type="ECO:0000259" key="5">
    <source>
        <dbReference type="Pfam" id="PF24519"/>
    </source>
</evidence>
<feature type="transmembrane region" description="Helical" evidence="1">
    <location>
        <begin position="67"/>
        <end position="83"/>
    </location>
</feature>
<dbReference type="GO" id="GO:0070762">
    <property type="term" value="C:nuclear pore transmembrane ring"/>
    <property type="evidence" value="ECO:0007669"/>
    <property type="project" value="TreeGrafter"/>
</dbReference>
<dbReference type="GO" id="GO:0006999">
    <property type="term" value="P:nuclear pore organization"/>
    <property type="evidence" value="ECO:0007669"/>
    <property type="project" value="TreeGrafter"/>
</dbReference>